<reference evidence="2" key="1">
    <citation type="submission" date="2021-01" db="EMBL/GenBank/DDBJ databases">
        <authorList>
            <person name="Kaushik A."/>
        </authorList>
    </citation>
    <scope>NUCLEOTIDE SEQUENCE</scope>
    <source>
        <strain evidence="2">AG1-1C</strain>
    </source>
</reference>
<protein>
    <submittedName>
        <fullName evidence="2">Uncharacterized protein</fullName>
    </submittedName>
</protein>
<accession>A0A8H2WJ35</accession>
<dbReference type="AlphaFoldDB" id="A0A8H2WJ35"/>
<comment type="caution">
    <text evidence="2">The sequence shown here is derived from an EMBL/GenBank/DDBJ whole genome shotgun (WGS) entry which is preliminary data.</text>
</comment>
<feature type="compositionally biased region" description="Polar residues" evidence="1">
    <location>
        <begin position="169"/>
        <end position="186"/>
    </location>
</feature>
<feature type="compositionally biased region" description="Basic and acidic residues" evidence="1">
    <location>
        <begin position="149"/>
        <end position="158"/>
    </location>
</feature>
<dbReference type="EMBL" id="CAJMWS010000206">
    <property type="protein sequence ID" value="CAE6378042.1"/>
    <property type="molecule type" value="Genomic_DNA"/>
</dbReference>
<feature type="region of interest" description="Disordered" evidence="1">
    <location>
        <begin position="106"/>
        <end position="196"/>
    </location>
</feature>
<evidence type="ECO:0000313" key="3">
    <source>
        <dbReference type="Proteomes" id="UP000663846"/>
    </source>
</evidence>
<proteinExistence type="predicted"/>
<gene>
    <name evidence="2" type="ORF">RDB_LOCUS31631</name>
</gene>
<name>A0A8H2WJ35_9AGAM</name>
<sequence length="446" mass="48938">MNAPCGGLSNSVTNPELQLSYRLYLRRPSLPSGVDKTKASGRLCSFDHHSTMGKPCYTVCQAQGHTDHSNTALSLQLRELPRSSARTCATSLTPFSPPRLYDLARTSQTDASSNPSRTGSIARGLGPARPQSTDEPAPVQLRSQPEQATHTEDEHTHEINSGPEVTPLLRQSSTPAVTNPDASSVTEPVLESHREKPNDNNLARVKVLLCGDPGDYYSAADIKRFNKDCRKFIGHGVRTMEGVDVRMGIPPEKITGTFDLHSEINKIQVPCTLEIVFATCTSEAIISGLDRLLVMEVSDAHNGPQDPLPLSSVLFKALFSHRVPKLSTKAIVIVWAAAVDEGPAYEEESLPGRERKHDIMIGAICRALEAAGQTIPRRTLFEKIRETVVEHNVARDKRHFSRTEPEQRQAWRTGRYRGSQCERILDGPAFQAVGNAETVQLKAGNT</sequence>
<dbReference type="Proteomes" id="UP000663846">
    <property type="component" value="Unassembled WGS sequence"/>
</dbReference>
<evidence type="ECO:0000256" key="1">
    <source>
        <dbReference type="SAM" id="MobiDB-lite"/>
    </source>
</evidence>
<evidence type="ECO:0000313" key="2">
    <source>
        <dbReference type="EMBL" id="CAE6378042.1"/>
    </source>
</evidence>
<feature type="compositionally biased region" description="Polar residues" evidence="1">
    <location>
        <begin position="106"/>
        <end position="119"/>
    </location>
</feature>
<organism evidence="2 3">
    <name type="scientific">Rhizoctonia solani</name>
    <dbReference type="NCBI Taxonomy" id="456999"/>
    <lineage>
        <taxon>Eukaryota</taxon>
        <taxon>Fungi</taxon>
        <taxon>Dikarya</taxon>
        <taxon>Basidiomycota</taxon>
        <taxon>Agaricomycotina</taxon>
        <taxon>Agaricomycetes</taxon>
        <taxon>Cantharellales</taxon>
        <taxon>Ceratobasidiaceae</taxon>
        <taxon>Rhizoctonia</taxon>
    </lineage>
</organism>